<name>X0T8L9_9ZZZZ</name>
<comment type="caution">
    <text evidence="1">The sequence shown here is derived from an EMBL/GenBank/DDBJ whole genome shotgun (WGS) entry which is preliminary data.</text>
</comment>
<accession>X0T8L9</accession>
<dbReference type="Gene3D" id="3.40.630.10">
    <property type="entry name" value="Zn peptidases"/>
    <property type="match status" value="1"/>
</dbReference>
<evidence type="ECO:0000313" key="1">
    <source>
        <dbReference type="EMBL" id="GAF89848.1"/>
    </source>
</evidence>
<sequence length="103" mass="11597">MLTKNEEKLLSGLDIDEAWGTVERLSTLDKTSATQEERDAHEYVRAKLGEYGVRYETYEFDSLISHPKEASLRVASPASMEVECITHAFSKSTQEEGIEAELV</sequence>
<gene>
    <name evidence="1" type="ORF">S01H1_22556</name>
</gene>
<organism evidence="1">
    <name type="scientific">marine sediment metagenome</name>
    <dbReference type="NCBI Taxonomy" id="412755"/>
    <lineage>
        <taxon>unclassified sequences</taxon>
        <taxon>metagenomes</taxon>
        <taxon>ecological metagenomes</taxon>
    </lineage>
</organism>
<feature type="non-terminal residue" evidence="1">
    <location>
        <position position="103"/>
    </location>
</feature>
<dbReference type="Gene3D" id="3.50.30.30">
    <property type="match status" value="1"/>
</dbReference>
<protein>
    <submittedName>
        <fullName evidence="1">Uncharacterized protein</fullName>
    </submittedName>
</protein>
<proteinExistence type="predicted"/>
<reference evidence="1" key="1">
    <citation type="journal article" date="2014" name="Front. Microbiol.">
        <title>High frequency of phylogenetically diverse reductive dehalogenase-homologous genes in deep subseafloor sedimentary metagenomes.</title>
        <authorList>
            <person name="Kawai M."/>
            <person name="Futagami T."/>
            <person name="Toyoda A."/>
            <person name="Takaki Y."/>
            <person name="Nishi S."/>
            <person name="Hori S."/>
            <person name="Arai W."/>
            <person name="Tsubouchi T."/>
            <person name="Morono Y."/>
            <person name="Uchiyama I."/>
            <person name="Ito T."/>
            <person name="Fujiyama A."/>
            <person name="Inagaki F."/>
            <person name="Takami H."/>
        </authorList>
    </citation>
    <scope>NUCLEOTIDE SEQUENCE</scope>
    <source>
        <strain evidence="1">Expedition CK06-06</strain>
    </source>
</reference>
<dbReference type="AlphaFoldDB" id="X0T8L9"/>
<dbReference type="EMBL" id="BARS01012757">
    <property type="protein sequence ID" value="GAF89848.1"/>
    <property type="molecule type" value="Genomic_DNA"/>
</dbReference>